<dbReference type="InterPro" id="IPR002509">
    <property type="entry name" value="NODB_dom"/>
</dbReference>
<evidence type="ECO:0000256" key="1">
    <source>
        <dbReference type="ARBA" id="ARBA00004613"/>
    </source>
</evidence>
<dbReference type="Pfam" id="PF01522">
    <property type="entry name" value="Polysacc_deac_1"/>
    <property type="match status" value="1"/>
</dbReference>
<accession>A0A1V4H8X1</accession>
<proteinExistence type="predicted"/>
<dbReference type="Proteomes" id="UP000190626">
    <property type="component" value="Unassembled WGS sequence"/>
</dbReference>
<dbReference type="PROSITE" id="PS51677">
    <property type="entry name" value="NODB"/>
    <property type="match status" value="1"/>
</dbReference>
<name>A0A1V4H8X1_9BACL</name>
<dbReference type="EMBL" id="MBTG01000056">
    <property type="protein sequence ID" value="OPH47613.1"/>
    <property type="molecule type" value="Genomic_DNA"/>
</dbReference>
<dbReference type="PANTHER" id="PTHR34216:SF3">
    <property type="entry name" value="POLY-BETA-1,6-N-ACETYL-D-GLUCOSAMINE N-DEACETYLASE"/>
    <property type="match status" value="1"/>
</dbReference>
<dbReference type="PANTHER" id="PTHR34216">
    <property type="match status" value="1"/>
</dbReference>
<keyword evidence="2" id="KW-0732">Signal</keyword>
<dbReference type="RefSeq" id="WP_079420258.1">
    <property type="nucleotide sequence ID" value="NZ_MBTG01000056.1"/>
</dbReference>
<evidence type="ECO:0000313" key="5">
    <source>
        <dbReference type="Proteomes" id="UP000190626"/>
    </source>
</evidence>
<organism evidence="4 5">
    <name type="scientific">Paenibacillus ferrarius</name>
    <dbReference type="NCBI Taxonomy" id="1469647"/>
    <lineage>
        <taxon>Bacteria</taxon>
        <taxon>Bacillati</taxon>
        <taxon>Bacillota</taxon>
        <taxon>Bacilli</taxon>
        <taxon>Bacillales</taxon>
        <taxon>Paenibacillaceae</taxon>
        <taxon>Paenibacillus</taxon>
    </lineage>
</organism>
<dbReference type="InterPro" id="IPR011330">
    <property type="entry name" value="Glyco_hydro/deAcase_b/a-brl"/>
</dbReference>
<keyword evidence="5" id="KW-1185">Reference proteome</keyword>
<sequence>MADLVARGVANQAVQIVSNLQPKPNQDDRSNKDGVILLTSGIAASWTKPYGDAIGIDSLHTYLSPTGMYIQSTNGVDTALRLAALRGFRLDKYKSLRVYVYIENVANLFDLQFYFSANGGFSIQSYYTLIADDARFVEGWNEILIDTTKLIAQGGDVLSTKRVSFQMRAKSIAGAGKTVKVTFDSIVADSNSKPKIIFTFDDAWDTQYTKAFPLLLERGFVGNIGVIPTKVGTTGYCTLAQLQEMYSYGWDMFNHTYTHPDLSTLSASEVTNEIVQCKDWLNRQGFTRASDFLAYPYGGHNQTTVDTIKSEIRAARCLTEGIQGEKLINPHRIMTRNMINGRATANFTGFVDELINTGGTLVFTNHKIEPTGTDPLIYVDASFTTVLDHIYSKRSQVEVVTVSQWLGTRRA</sequence>
<dbReference type="AlphaFoldDB" id="A0A1V4H8X1"/>
<dbReference type="CDD" id="cd10970">
    <property type="entry name" value="CE4_DAC_u1_6s"/>
    <property type="match status" value="1"/>
</dbReference>
<protein>
    <recommendedName>
        <fullName evidence="3">NodB homology domain-containing protein</fullName>
    </recommendedName>
</protein>
<reference evidence="5" key="1">
    <citation type="submission" date="2016-07" db="EMBL/GenBank/DDBJ databases">
        <authorList>
            <person name="Florea S."/>
            <person name="Webb J.S."/>
            <person name="Jaromczyk J."/>
            <person name="Schardl C.L."/>
        </authorList>
    </citation>
    <scope>NUCLEOTIDE SEQUENCE [LARGE SCALE GENOMIC DNA]</scope>
    <source>
        <strain evidence="5">CY1</strain>
    </source>
</reference>
<dbReference type="GO" id="GO:0005975">
    <property type="term" value="P:carbohydrate metabolic process"/>
    <property type="evidence" value="ECO:0007669"/>
    <property type="project" value="InterPro"/>
</dbReference>
<dbReference type="GO" id="GO:0016810">
    <property type="term" value="F:hydrolase activity, acting on carbon-nitrogen (but not peptide) bonds"/>
    <property type="evidence" value="ECO:0007669"/>
    <property type="project" value="InterPro"/>
</dbReference>
<dbReference type="STRING" id="1469647.BC351_10500"/>
<dbReference type="GO" id="GO:0005576">
    <property type="term" value="C:extracellular region"/>
    <property type="evidence" value="ECO:0007669"/>
    <property type="project" value="UniProtKB-SubCell"/>
</dbReference>
<dbReference type="OrthoDB" id="9778320at2"/>
<dbReference type="SUPFAM" id="SSF88713">
    <property type="entry name" value="Glycoside hydrolase/deacetylase"/>
    <property type="match status" value="1"/>
</dbReference>
<evidence type="ECO:0000256" key="2">
    <source>
        <dbReference type="ARBA" id="ARBA00022729"/>
    </source>
</evidence>
<dbReference type="InterPro" id="IPR051398">
    <property type="entry name" value="Polysacch_Deacetylase"/>
</dbReference>
<evidence type="ECO:0000259" key="3">
    <source>
        <dbReference type="PROSITE" id="PS51677"/>
    </source>
</evidence>
<comment type="caution">
    <text evidence="4">The sequence shown here is derived from an EMBL/GenBank/DDBJ whole genome shotgun (WGS) entry which is preliminary data.</text>
</comment>
<feature type="domain" description="NodB homology" evidence="3">
    <location>
        <begin position="194"/>
        <end position="411"/>
    </location>
</feature>
<dbReference type="Gene3D" id="3.20.20.370">
    <property type="entry name" value="Glycoside hydrolase/deacetylase"/>
    <property type="match status" value="1"/>
</dbReference>
<gene>
    <name evidence="4" type="ORF">BC351_10500</name>
</gene>
<evidence type="ECO:0000313" key="4">
    <source>
        <dbReference type="EMBL" id="OPH47613.1"/>
    </source>
</evidence>
<comment type="subcellular location">
    <subcellularLocation>
        <location evidence="1">Secreted</location>
    </subcellularLocation>
</comment>